<dbReference type="HOGENOM" id="CLU_1038612_0_0_1"/>
<comment type="caution">
    <text evidence="1">The sequence shown here is derived from an EMBL/GenBank/DDBJ whole genome shotgun (WGS) entry which is preliminary data.</text>
</comment>
<dbReference type="KEGG" id="mrr:Moror_567"/>
<keyword evidence="2" id="KW-1185">Reference proteome</keyword>
<reference evidence="1 2" key="1">
    <citation type="journal article" date="2014" name="BMC Genomics">
        <title>Genome and secretome analysis of the hemibiotrophic fungal pathogen, Moniliophthora roreri, which causes frosty pod rot disease of cacao: mechanisms of the biotrophic and necrotrophic phases.</title>
        <authorList>
            <person name="Meinhardt L.W."/>
            <person name="Costa G.G.L."/>
            <person name="Thomazella D.P.T."/>
            <person name="Teixeira P.J.P.L."/>
            <person name="Carazzolle M.F."/>
            <person name="Schuster S.C."/>
            <person name="Carlson J.E."/>
            <person name="Guiltinan M.J."/>
            <person name="Mieczkowski P."/>
            <person name="Farmer A."/>
            <person name="Ramaraj T."/>
            <person name="Crozier J."/>
            <person name="Davis R.E."/>
            <person name="Shao J."/>
            <person name="Melnick R.L."/>
            <person name="Pereira G.A.G."/>
            <person name="Bailey B.A."/>
        </authorList>
    </citation>
    <scope>NUCLEOTIDE SEQUENCE [LARGE SCALE GENOMIC DNA]</scope>
    <source>
        <strain evidence="1 2">MCA 2997</strain>
    </source>
</reference>
<accession>V2WX40</accession>
<name>V2WX40_MONRO</name>
<dbReference type="EMBL" id="AWSO01001231">
    <property type="protein sequence ID" value="ESK84765.1"/>
    <property type="molecule type" value="Genomic_DNA"/>
</dbReference>
<protein>
    <submittedName>
        <fullName evidence="1">Uncharacterized protein</fullName>
    </submittedName>
</protein>
<dbReference type="Proteomes" id="UP000017559">
    <property type="component" value="Unassembled WGS sequence"/>
</dbReference>
<sequence length="268" mass="30047">MARCHPNVIQYVDNFFPNCEALSFYLNQITSFSTGSPPDTTYWGPHNPCINMLAKFCHRNLWRDWKELFQQLSKHLWPAVAFCQFSSCAPVYDAKFHSIITLGCSAQVTKVYSGCVKPHIFAQLAGVDLNGLQPDEHFIVDEAKVWVPKEILSISVLCLLDFGINNTLSDAQLAQRRLAATIAHILMVPEPIQIPIAVLNDNDITSVVTTPEPGQISVGALDIDRGGPKDIEMEMITKSEEEEEEEEEVQYIITCCNGVKVIDLTQYE</sequence>
<dbReference type="AlphaFoldDB" id="V2WX40"/>
<evidence type="ECO:0000313" key="1">
    <source>
        <dbReference type="EMBL" id="ESK84765.1"/>
    </source>
</evidence>
<organism evidence="1 2">
    <name type="scientific">Moniliophthora roreri (strain MCA 2997)</name>
    <name type="common">Cocoa frosty pod rot fungus</name>
    <name type="synonym">Crinipellis roreri</name>
    <dbReference type="NCBI Taxonomy" id="1381753"/>
    <lineage>
        <taxon>Eukaryota</taxon>
        <taxon>Fungi</taxon>
        <taxon>Dikarya</taxon>
        <taxon>Basidiomycota</taxon>
        <taxon>Agaricomycotina</taxon>
        <taxon>Agaricomycetes</taxon>
        <taxon>Agaricomycetidae</taxon>
        <taxon>Agaricales</taxon>
        <taxon>Marasmiineae</taxon>
        <taxon>Marasmiaceae</taxon>
        <taxon>Moniliophthora</taxon>
    </lineage>
</organism>
<gene>
    <name evidence="1" type="ORF">Moror_567</name>
</gene>
<dbReference type="OrthoDB" id="3005703at2759"/>
<evidence type="ECO:0000313" key="2">
    <source>
        <dbReference type="Proteomes" id="UP000017559"/>
    </source>
</evidence>
<proteinExistence type="predicted"/>